<proteinExistence type="predicted"/>
<gene>
    <name evidence="1" type="ORF">AB3X84_25125</name>
</gene>
<evidence type="ECO:0000313" key="1">
    <source>
        <dbReference type="EMBL" id="MEX3753285.1"/>
    </source>
</evidence>
<dbReference type="EMBL" id="JBFPKE010000012">
    <property type="protein sequence ID" value="MEX3753285.1"/>
    <property type="molecule type" value="Genomic_DNA"/>
</dbReference>
<dbReference type="Proteomes" id="UP001558535">
    <property type="component" value="Unassembled WGS sequence"/>
</dbReference>
<name>A0ABV3WJI5_9BURK</name>
<sequence>MQTKKMLYCPMMGKPEPSPDTAAAWREQHRRAWVFNPWTGRKRLSLAIEHDPDGWLLIPPDDTRTEESERRLLMELRASGALGQFRRFGWIGTLDVPQLIVRLRKGQQAFSFRLADPADEERYYELLHVEAWRFATQ</sequence>
<comment type="caution">
    <text evidence="1">The sequence shown here is derived from an EMBL/GenBank/DDBJ whole genome shotgun (WGS) entry which is preliminary data.</text>
</comment>
<accession>A0ABV3WJI5</accession>
<organism evidence="1 2">
    <name type="scientific">Paraburkholderia phenoliruptrix</name>
    <dbReference type="NCBI Taxonomy" id="252970"/>
    <lineage>
        <taxon>Bacteria</taxon>
        <taxon>Pseudomonadati</taxon>
        <taxon>Pseudomonadota</taxon>
        <taxon>Betaproteobacteria</taxon>
        <taxon>Burkholderiales</taxon>
        <taxon>Burkholderiaceae</taxon>
        <taxon>Paraburkholderia</taxon>
    </lineage>
</organism>
<protein>
    <submittedName>
        <fullName evidence="1">Uncharacterized protein</fullName>
    </submittedName>
</protein>
<dbReference type="RefSeq" id="WP_368608482.1">
    <property type="nucleotide sequence ID" value="NZ_JBFPKB010000012.1"/>
</dbReference>
<reference evidence="1 2" key="1">
    <citation type="submission" date="2024-07" db="EMBL/GenBank/DDBJ databases">
        <title>A survey of Mimosa microsymbionts across Brazilian biomes reveals a high diversity of Paraburkholderia nodulating endemic species, but also that Cupriavidus is common as a symbiont of widespread species.</title>
        <authorList>
            <person name="Rouws L."/>
            <person name="Barauna A."/>
            <person name="Beukes C."/>
            <person name="Rouws J.R.C."/>
            <person name="De Faria S.M."/>
            <person name="Gross E."/>
            <person name="Bueno Dos Reis Junior F."/>
            <person name="Simon M.F."/>
            <person name="Maluk M."/>
            <person name="Odee D.W."/>
            <person name="Kenicer G."/>
            <person name="Young J.P.W."/>
            <person name="Reis V.M."/>
            <person name="Zilli J."/>
            <person name="James E.K."/>
        </authorList>
    </citation>
    <scope>NUCLEOTIDE SEQUENCE [LARGE SCALE GENOMIC DNA]</scope>
    <source>
        <strain evidence="1 2">BR14375</strain>
    </source>
</reference>
<evidence type="ECO:0000313" key="2">
    <source>
        <dbReference type="Proteomes" id="UP001558535"/>
    </source>
</evidence>
<keyword evidence="2" id="KW-1185">Reference proteome</keyword>